<evidence type="ECO:0000256" key="2">
    <source>
        <dbReference type="ARBA" id="ARBA00022777"/>
    </source>
</evidence>
<keyword evidence="1" id="KW-0808">Transferase</keyword>
<dbReference type="PROSITE" id="PS00584">
    <property type="entry name" value="PFKB_KINASES_2"/>
    <property type="match status" value="1"/>
</dbReference>
<organism evidence="4 5">
    <name type="scientific">Pendulispora albinea</name>
    <dbReference type="NCBI Taxonomy" id="2741071"/>
    <lineage>
        <taxon>Bacteria</taxon>
        <taxon>Pseudomonadati</taxon>
        <taxon>Myxococcota</taxon>
        <taxon>Myxococcia</taxon>
        <taxon>Myxococcales</taxon>
        <taxon>Sorangiineae</taxon>
        <taxon>Pendulisporaceae</taxon>
        <taxon>Pendulispora</taxon>
    </lineage>
</organism>
<keyword evidence="5" id="KW-1185">Reference proteome</keyword>
<dbReference type="SUPFAM" id="SSF53613">
    <property type="entry name" value="Ribokinase-like"/>
    <property type="match status" value="1"/>
</dbReference>
<dbReference type="Pfam" id="PF00294">
    <property type="entry name" value="PfkB"/>
    <property type="match status" value="1"/>
</dbReference>
<dbReference type="RefSeq" id="WP_394820703.1">
    <property type="nucleotide sequence ID" value="NZ_CP089984.1"/>
</dbReference>
<dbReference type="InterPro" id="IPR002173">
    <property type="entry name" value="Carboh/pur_kinase_PfkB_CS"/>
</dbReference>
<accession>A0ABZ2LJF7</accession>
<feature type="domain" description="Carbohydrate kinase PfkB" evidence="3">
    <location>
        <begin position="1"/>
        <end position="295"/>
    </location>
</feature>
<evidence type="ECO:0000259" key="3">
    <source>
        <dbReference type="Pfam" id="PF00294"/>
    </source>
</evidence>
<dbReference type="GO" id="GO:0016301">
    <property type="term" value="F:kinase activity"/>
    <property type="evidence" value="ECO:0007669"/>
    <property type="project" value="UniProtKB-KW"/>
</dbReference>
<dbReference type="Proteomes" id="UP001370348">
    <property type="component" value="Chromosome"/>
</dbReference>
<protein>
    <submittedName>
        <fullName evidence="4">Carbohydrate kinase family protein</fullName>
    </submittedName>
</protein>
<dbReference type="InterPro" id="IPR011611">
    <property type="entry name" value="PfkB_dom"/>
</dbReference>
<reference evidence="4 5" key="1">
    <citation type="submission" date="2021-12" db="EMBL/GenBank/DDBJ databases">
        <title>Discovery of the Pendulisporaceae a myxobacterial family with distinct sporulation behavior and unique specialized metabolism.</title>
        <authorList>
            <person name="Garcia R."/>
            <person name="Popoff A."/>
            <person name="Bader C.D."/>
            <person name="Loehr J."/>
            <person name="Walesch S."/>
            <person name="Walt C."/>
            <person name="Boldt J."/>
            <person name="Bunk B."/>
            <person name="Haeckl F.J.F.P.J."/>
            <person name="Gunesch A.P."/>
            <person name="Birkelbach J."/>
            <person name="Nuebel U."/>
            <person name="Pietschmann T."/>
            <person name="Bach T."/>
            <person name="Mueller R."/>
        </authorList>
    </citation>
    <scope>NUCLEOTIDE SEQUENCE [LARGE SCALE GENOMIC DNA]</scope>
    <source>
        <strain evidence="4 5">MSr11954</strain>
    </source>
</reference>
<dbReference type="CDD" id="cd01166">
    <property type="entry name" value="KdgK"/>
    <property type="match status" value="1"/>
</dbReference>
<dbReference type="PANTHER" id="PTHR10584:SF166">
    <property type="entry name" value="RIBOKINASE"/>
    <property type="match status" value="1"/>
</dbReference>
<dbReference type="PANTHER" id="PTHR10584">
    <property type="entry name" value="SUGAR KINASE"/>
    <property type="match status" value="1"/>
</dbReference>
<dbReference type="Gene3D" id="3.40.1190.20">
    <property type="match status" value="1"/>
</dbReference>
<sequence>MKKVLVAGEINVDLILRGCPIFPAPGKEVVVDDLEMVLGSASAICAMGLARLGTPVVFIGKVGTDSSGAFCLETMARAGVDVSRIEPDRALKTGVTVALTAPGDRALISYLGSTTQLTEADITDRDFEGIAHLHVSSYYLQAKLRPGCRTLFERAHRAGLTTSLDPGYDPSEQWADDILDTLSEVDLFFPNEIELRKIAHEDDVIAALHALERTHAKTVAKLGAEGAITLHRGEVVRVPAFRVEPLDTTGAGDSFDAGFLGAWLEGSDLLECLRFGAACASLSTLGIGGTAKQPTWQEARTVVARGHT</sequence>
<evidence type="ECO:0000313" key="5">
    <source>
        <dbReference type="Proteomes" id="UP001370348"/>
    </source>
</evidence>
<gene>
    <name evidence="4" type="ORF">LZC94_24795</name>
</gene>
<dbReference type="EMBL" id="CP089984">
    <property type="protein sequence ID" value="WXB11088.1"/>
    <property type="molecule type" value="Genomic_DNA"/>
</dbReference>
<keyword evidence="2 4" id="KW-0418">Kinase</keyword>
<evidence type="ECO:0000313" key="4">
    <source>
        <dbReference type="EMBL" id="WXB11088.1"/>
    </source>
</evidence>
<name>A0ABZ2LJF7_9BACT</name>
<proteinExistence type="predicted"/>
<dbReference type="InterPro" id="IPR029056">
    <property type="entry name" value="Ribokinase-like"/>
</dbReference>
<evidence type="ECO:0000256" key="1">
    <source>
        <dbReference type="ARBA" id="ARBA00022679"/>
    </source>
</evidence>